<dbReference type="EMBL" id="BAAFSG010000001">
    <property type="protein sequence ID" value="GAB1253827.1"/>
    <property type="molecule type" value="Genomic_DNA"/>
</dbReference>
<evidence type="ECO:0000256" key="1">
    <source>
        <dbReference type="SAM" id="MobiDB-lite"/>
    </source>
</evidence>
<feature type="region of interest" description="Disordered" evidence="1">
    <location>
        <begin position="1"/>
        <end position="40"/>
    </location>
</feature>
<name>A0ABQ0E845_9BACT</name>
<comment type="caution">
    <text evidence="2">The sequence shown here is derived from an EMBL/GenBank/DDBJ whole genome shotgun (WGS) entry which is preliminary data.</text>
</comment>
<evidence type="ECO:0000313" key="2">
    <source>
        <dbReference type="EMBL" id="GAB1253827.1"/>
    </source>
</evidence>
<dbReference type="Proteomes" id="UP001628192">
    <property type="component" value="Unassembled WGS sequence"/>
</dbReference>
<reference evidence="2 3" key="1">
    <citation type="journal article" date="2025" name="Int. J. Syst. Evol. Microbiol.">
        <title>Desulfovibrio falkowii sp. nov., Porphyromonas miyakawae sp. nov., Mediterraneibacter flintii sp. nov. and Owariibacterium komagatae gen. nov., sp. nov., isolated from human faeces.</title>
        <authorList>
            <person name="Hamaguchi T."/>
            <person name="Ohara M."/>
            <person name="Hisatomi A."/>
            <person name="Sekiguchi K."/>
            <person name="Takeda J.I."/>
            <person name="Ueyama J."/>
            <person name="Ito M."/>
            <person name="Nishiwaki H."/>
            <person name="Ogi T."/>
            <person name="Hirayama M."/>
            <person name="Ohkuma M."/>
            <person name="Sakamoto M."/>
            <person name="Ohno K."/>
        </authorList>
    </citation>
    <scope>NUCLEOTIDE SEQUENCE [LARGE SCALE GENOMIC DNA]</scope>
    <source>
        <strain evidence="2 3">13CB8C</strain>
    </source>
</reference>
<gene>
    <name evidence="2" type="ORF">Defa_13140</name>
</gene>
<protein>
    <submittedName>
        <fullName evidence="2">Uncharacterized protein</fullName>
    </submittedName>
</protein>
<proteinExistence type="predicted"/>
<sequence length="78" mass="8613">MRRFRPYIHNRGQPPVRTVPGHSHGTAASGKHGCGHILGKTPNSYHIPGVRTPSPNLGRQAVLGYKRGRSRYGKTLFL</sequence>
<organism evidence="2 3">
    <name type="scientific">Desulfovibrio falkowii</name>
    <dbReference type="NCBI Taxonomy" id="3136602"/>
    <lineage>
        <taxon>Bacteria</taxon>
        <taxon>Pseudomonadati</taxon>
        <taxon>Thermodesulfobacteriota</taxon>
        <taxon>Desulfovibrionia</taxon>
        <taxon>Desulfovibrionales</taxon>
        <taxon>Desulfovibrionaceae</taxon>
        <taxon>Desulfovibrio</taxon>
    </lineage>
</organism>
<keyword evidence="3" id="KW-1185">Reference proteome</keyword>
<accession>A0ABQ0E845</accession>
<evidence type="ECO:0000313" key="3">
    <source>
        <dbReference type="Proteomes" id="UP001628192"/>
    </source>
</evidence>